<keyword evidence="2" id="KW-0805">Transcription regulation</keyword>
<comment type="similarity">
    <text evidence="1">Belongs to the BlaI transcriptional regulatory family.</text>
</comment>
<dbReference type="GO" id="GO:0045892">
    <property type="term" value="P:negative regulation of DNA-templated transcription"/>
    <property type="evidence" value="ECO:0007669"/>
    <property type="project" value="InterPro"/>
</dbReference>
<evidence type="ECO:0000313" key="5">
    <source>
        <dbReference type="EMBL" id="NMW31594.1"/>
    </source>
</evidence>
<evidence type="ECO:0000313" key="6">
    <source>
        <dbReference type="Proteomes" id="UP000561181"/>
    </source>
</evidence>
<evidence type="ECO:0000256" key="2">
    <source>
        <dbReference type="ARBA" id="ARBA00023015"/>
    </source>
</evidence>
<sequence>MTSSKSEQPDRISEAELAVMEALWQRNPITASEVCDSVCEKRQWSLATVKTLLSRLVAKKAISTSPDGRRFLYAPLIARADYVGGESRRLVDRLFGGRAAPLFAYLAESEALSDDDLAEMEALLKELRK</sequence>
<dbReference type="RefSeq" id="WP_170011175.1">
    <property type="nucleotide sequence ID" value="NZ_JABCRE010000002.1"/>
</dbReference>
<evidence type="ECO:0000256" key="3">
    <source>
        <dbReference type="ARBA" id="ARBA00023125"/>
    </source>
</evidence>
<name>A0A848QKH1_9SPHN</name>
<dbReference type="Proteomes" id="UP000561181">
    <property type="component" value="Unassembled WGS sequence"/>
</dbReference>
<keyword evidence="3" id="KW-0238">DNA-binding</keyword>
<dbReference type="PIRSF" id="PIRSF019455">
    <property type="entry name" value="CopR_AtkY"/>
    <property type="match status" value="1"/>
</dbReference>
<dbReference type="InterPro" id="IPR036388">
    <property type="entry name" value="WH-like_DNA-bd_sf"/>
</dbReference>
<dbReference type="Pfam" id="PF03965">
    <property type="entry name" value="Penicillinase_R"/>
    <property type="match status" value="1"/>
</dbReference>
<organism evidence="5 6">
    <name type="scientific">Pontixanthobacter rizhaonensis</name>
    <dbReference type="NCBI Taxonomy" id="2730337"/>
    <lineage>
        <taxon>Bacteria</taxon>
        <taxon>Pseudomonadati</taxon>
        <taxon>Pseudomonadota</taxon>
        <taxon>Alphaproteobacteria</taxon>
        <taxon>Sphingomonadales</taxon>
        <taxon>Erythrobacteraceae</taxon>
        <taxon>Pontixanthobacter</taxon>
    </lineage>
</organism>
<dbReference type="GO" id="GO:0003677">
    <property type="term" value="F:DNA binding"/>
    <property type="evidence" value="ECO:0007669"/>
    <property type="project" value="UniProtKB-KW"/>
</dbReference>
<keyword evidence="4" id="KW-0804">Transcription</keyword>
<protein>
    <submittedName>
        <fullName evidence="5">CopY family transcriptional repressor</fullName>
    </submittedName>
</protein>
<reference evidence="5 6" key="1">
    <citation type="submission" date="2020-04" db="EMBL/GenBank/DDBJ databases">
        <authorList>
            <person name="Liu A."/>
        </authorList>
    </citation>
    <scope>NUCLEOTIDE SEQUENCE [LARGE SCALE GENOMIC DNA]</scope>
    <source>
        <strain evidence="5 6">RZ02</strain>
    </source>
</reference>
<evidence type="ECO:0000256" key="1">
    <source>
        <dbReference type="ARBA" id="ARBA00011046"/>
    </source>
</evidence>
<gene>
    <name evidence="5" type="ORF">HKD42_05935</name>
</gene>
<proteinExistence type="inferred from homology"/>
<dbReference type="EMBL" id="JABCRE010000002">
    <property type="protein sequence ID" value="NMW31594.1"/>
    <property type="molecule type" value="Genomic_DNA"/>
</dbReference>
<comment type="caution">
    <text evidence="5">The sequence shown here is derived from an EMBL/GenBank/DDBJ whole genome shotgun (WGS) entry which is preliminary data.</text>
</comment>
<dbReference type="InterPro" id="IPR005650">
    <property type="entry name" value="BlaI_family"/>
</dbReference>
<evidence type="ECO:0000256" key="4">
    <source>
        <dbReference type="ARBA" id="ARBA00023163"/>
    </source>
</evidence>
<dbReference type="SUPFAM" id="SSF46785">
    <property type="entry name" value="Winged helix' DNA-binding domain"/>
    <property type="match status" value="1"/>
</dbReference>
<keyword evidence="6" id="KW-1185">Reference proteome</keyword>
<dbReference type="Gene3D" id="1.10.10.10">
    <property type="entry name" value="Winged helix-like DNA-binding domain superfamily/Winged helix DNA-binding domain"/>
    <property type="match status" value="1"/>
</dbReference>
<dbReference type="InterPro" id="IPR036390">
    <property type="entry name" value="WH_DNA-bd_sf"/>
</dbReference>
<dbReference type="AlphaFoldDB" id="A0A848QKH1"/>
<accession>A0A848QKH1</accession>
<dbReference type="Gene3D" id="1.10.4040.10">
    <property type="entry name" value="Penicillinase repressor domain"/>
    <property type="match status" value="1"/>
</dbReference>